<reference evidence="2" key="1">
    <citation type="journal article" date="2010" name="Nature">
        <title>Genome sequencing and analysis of the model grass Brachypodium distachyon.</title>
        <authorList>
            <consortium name="International Brachypodium Initiative"/>
        </authorList>
    </citation>
    <scope>NUCLEOTIDE SEQUENCE [LARGE SCALE GENOMIC DNA]</scope>
    <source>
        <strain evidence="2">Bd21</strain>
    </source>
</reference>
<proteinExistence type="predicted"/>
<gene>
    <name evidence="2" type="ORF">BRADI_2g35155v3</name>
</gene>
<name>A0A0Q3J3R5_BRADI</name>
<dbReference type="EMBL" id="CM000881">
    <property type="protein sequence ID" value="KQK07380.2"/>
    <property type="molecule type" value="Genomic_DNA"/>
</dbReference>
<reference evidence="2" key="2">
    <citation type="submission" date="2017-06" db="EMBL/GenBank/DDBJ databases">
        <title>WGS assembly of Brachypodium distachyon.</title>
        <authorList>
            <consortium name="The International Brachypodium Initiative"/>
            <person name="Lucas S."/>
            <person name="Harmon-Smith M."/>
            <person name="Lail K."/>
            <person name="Tice H."/>
            <person name="Grimwood J."/>
            <person name="Bruce D."/>
            <person name="Barry K."/>
            <person name="Shu S."/>
            <person name="Lindquist E."/>
            <person name="Wang M."/>
            <person name="Pitluck S."/>
            <person name="Vogel J.P."/>
            <person name="Garvin D.F."/>
            <person name="Mockler T.C."/>
            <person name="Schmutz J."/>
            <person name="Rokhsar D."/>
            <person name="Bevan M.W."/>
        </authorList>
    </citation>
    <scope>NUCLEOTIDE SEQUENCE</scope>
    <source>
        <strain evidence="2">Bd21</strain>
    </source>
</reference>
<dbReference type="OrthoDB" id="645324at2759"/>
<accession>A0A0Q3J3R5</accession>
<evidence type="ECO:0000313" key="2">
    <source>
        <dbReference type="EMBL" id="KQK07380.2"/>
    </source>
</evidence>
<feature type="non-terminal residue" evidence="2">
    <location>
        <position position="1"/>
    </location>
</feature>
<protein>
    <submittedName>
        <fullName evidence="2">Uncharacterized protein</fullName>
    </submittedName>
</protein>
<dbReference type="AlphaFoldDB" id="A0A0Q3J3R5"/>
<keyword evidence="1" id="KW-1133">Transmembrane helix</keyword>
<feature type="transmembrane region" description="Helical" evidence="1">
    <location>
        <begin position="12"/>
        <end position="28"/>
    </location>
</feature>
<keyword evidence="1" id="KW-0812">Transmembrane</keyword>
<keyword evidence="1" id="KW-0472">Membrane</keyword>
<evidence type="ECO:0000256" key="1">
    <source>
        <dbReference type="SAM" id="Phobius"/>
    </source>
</evidence>
<sequence>LSIGRRLPKFLRRAWFMLIFICAAWHIWKQRNDFIFDRNHPSSHWWLVNFKQDLLTHILRVKEANRIAILEWLTLFNGIT</sequence>
<organism evidence="2">
    <name type="scientific">Brachypodium distachyon</name>
    <name type="common">Purple false brome</name>
    <name type="synonym">Trachynia distachya</name>
    <dbReference type="NCBI Taxonomy" id="15368"/>
    <lineage>
        <taxon>Eukaryota</taxon>
        <taxon>Viridiplantae</taxon>
        <taxon>Streptophyta</taxon>
        <taxon>Embryophyta</taxon>
        <taxon>Tracheophyta</taxon>
        <taxon>Spermatophyta</taxon>
        <taxon>Magnoliopsida</taxon>
        <taxon>Liliopsida</taxon>
        <taxon>Poales</taxon>
        <taxon>Poaceae</taxon>
        <taxon>BOP clade</taxon>
        <taxon>Pooideae</taxon>
        <taxon>Stipodae</taxon>
        <taxon>Brachypodieae</taxon>
        <taxon>Brachypodium</taxon>
    </lineage>
</organism>